<keyword evidence="3 5" id="KW-0238">DNA-binding</keyword>
<reference evidence="8 9" key="1">
    <citation type="submission" date="2019-02" db="EMBL/GenBank/DDBJ databases">
        <title>Genomic Encyclopedia of Type Strains, Phase IV (KMG-IV): sequencing the most valuable type-strain genomes for metagenomic binning, comparative biology and taxonomic classification.</title>
        <authorList>
            <person name="Goeker M."/>
        </authorList>
    </citation>
    <scope>NUCLEOTIDE SEQUENCE [LARGE SCALE GENOMIC DNA]</scope>
    <source>
        <strain evidence="8 9">K24</strain>
    </source>
</reference>
<dbReference type="PROSITE" id="PS01081">
    <property type="entry name" value="HTH_TETR_1"/>
    <property type="match status" value="1"/>
</dbReference>
<dbReference type="InterPro" id="IPR036271">
    <property type="entry name" value="Tet_transcr_reg_TetR-rel_C_sf"/>
</dbReference>
<dbReference type="Pfam" id="PF17939">
    <property type="entry name" value="TetR_C_30"/>
    <property type="match status" value="1"/>
</dbReference>
<dbReference type="Proteomes" id="UP000292445">
    <property type="component" value="Unassembled WGS sequence"/>
</dbReference>
<keyword evidence="4" id="KW-0804">Transcription</keyword>
<feature type="domain" description="HTH tetR-type" evidence="7">
    <location>
        <begin position="24"/>
        <end position="84"/>
    </location>
</feature>
<dbReference type="GO" id="GO:0003700">
    <property type="term" value="F:DNA-binding transcription factor activity"/>
    <property type="evidence" value="ECO:0007669"/>
    <property type="project" value="TreeGrafter"/>
</dbReference>
<feature type="region of interest" description="Disordered" evidence="6">
    <location>
        <begin position="1"/>
        <end position="26"/>
    </location>
</feature>
<evidence type="ECO:0000256" key="3">
    <source>
        <dbReference type="ARBA" id="ARBA00023125"/>
    </source>
</evidence>
<gene>
    <name evidence="8" type="ORF">EV675_5639</name>
</gene>
<organism evidence="8 9">
    <name type="scientific">Pigmentiphaga kullae</name>
    <dbReference type="NCBI Taxonomy" id="151784"/>
    <lineage>
        <taxon>Bacteria</taxon>
        <taxon>Pseudomonadati</taxon>
        <taxon>Pseudomonadota</taxon>
        <taxon>Betaproteobacteria</taxon>
        <taxon>Burkholderiales</taxon>
        <taxon>Alcaligenaceae</taxon>
        <taxon>Pigmentiphaga</taxon>
    </lineage>
</organism>
<dbReference type="PANTHER" id="PTHR30055:SF181">
    <property type="entry name" value="BLR6905 PROTEIN"/>
    <property type="match status" value="1"/>
</dbReference>
<dbReference type="Gene3D" id="1.10.357.10">
    <property type="entry name" value="Tetracycline Repressor, domain 2"/>
    <property type="match status" value="1"/>
</dbReference>
<keyword evidence="2" id="KW-0805">Transcription regulation</keyword>
<dbReference type="SUPFAM" id="SSF48498">
    <property type="entry name" value="Tetracyclin repressor-like, C-terminal domain"/>
    <property type="match status" value="1"/>
</dbReference>
<dbReference type="InterPro" id="IPR023772">
    <property type="entry name" value="DNA-bd_HTH_TetR-type_CS"/>
</dbReference>
<evidence type="ECO:0000256" key="4">
    <source>
        <dbReference type="ARBA" id="ARBA00023163"/>
    </source>
</evidence>
<dbReference type="SUPFAM" id="SSF46689">
    <property type="entry name" value="Homeodomain-like"/>
    <property type="match status" value="1"/>
</dbReference>
<evidence type="ECO:0000256" key="5">
    <source>
        <dbReference type="PROSITE-ProRule" id="PRU00335"/>
    </source>
</evidence>
<comment type="caution">
    <text evidence="8">The sequence shown here is derived from an EMBL/GenBank/DDBJ whole genome shotgun (WGS) entry which is preliminary data.</text>
</comment>
<feature type="region of interest" description="Disordered" evidence="6">
    <location>
        <begin position="227"/>
        <end position="249"/>
    </location>
</feature>
<dbReference type="EMBL" id="SGXC01000004">
    <property type="protein sequence ID" value="RZS76916.1"/>
    <property type="molecule type" value="Genomic_DNA"/>
</dbReference>
<evidence type="ECO:0000256" key="6">
    <source>
        <dbReference type="SAM" id="MobiDB-lite"/>
    </source>
</evidence>
<dbReference type="Pfam" id="PF00440">
    <property type="entry name" value="TetR_N"/>
    <property type="match status" value="1"/>
</dbReference>
<evidence type="ECO:0000256" key="2">
    <source>
        <dbReference type="ARBA" id="ARBA00023015"/>
    </source>
</evidence>
<dbReference type="InterPro" id="IPR041586">
    <property type="entry name" value="PsrA_TetR_C"/>
</dbReference>
<sequence>MATISRAAGAASPSMPRKAGRPKTDGRDAILSAAERLFAERGFEGCSLRSVADLAGVNQGMIHYFFKTKEALFFEAYMRNGQQLVDERMRLLDDEEAAHAGKAIPIERLIEIFLVPAVRLAMSGPGGRNFLRMQAHLQLDGSSFGDKLRRTLYDASSRRFVQALAASLPELEREQVSWRFIFVLGTYQYVLANSGRLEALSDGACNGQEFDRALREMVPFLAAGMKAGTPVQSPSAHGKAPANQGKADR</sequence>
<evidence type="ECO:0000259" key="7">
    <source>
        <dbReference type="PROSITE" id="PS50977"/>
    </source>
</evidence>
<dbReference type="InterPro" id="IPR050109">
    <property type="entry name" value="HTH-type_TetR-like_transc_reg"/>
</dbReference>
<dbReference type="GO" id="GO:0000976">
    <property type="term" value="F:transcription cis-regulatory region binding"/>
    <property type="evidence" value="ECO:0007669"/>
    <property type="project" value="TreeGrafter"/>
</dbReference>
<evidence type="ECO:0000313" key="8">
    <source>
        <dbReference type="EMBL" id="RZS76916.1"/>
    </source>
</evidence>
<dbReference type="InterPro" id="IPR009057">
    <property type="entry name" value="Homeodomain-like_sf"/>
</dbReference>
<dbReference type="AlphaFoldDB" id="A0A4Q7N6E8"/>
<keyword evidence="1" id="KW-0678">Repressor</keyword>
<dbReference type="PROSITE" id="PS50977">
    <property type="entry name" value="HTH_TETR_2"/>
    <property type="match status" value="1"/>
</dbReference>
<proteinExistence type="predicted"/>
<dbReference type="InterPro" id="IPR001647">
    <property type="entry name" value="HTH_TetR"/>
</dbReference>
<evidence type="ECO:0000313" key="9">
    <source>
        <dbReference type="Proteomes" id="UP000292445"/>
    </source>
</evidence>
<dbReference type="PRINTS" id="PR00455">
    <property type="entry name" value="HTHTETR"/>
</dbReference>
<feature type="DNA-binding region" description="H-T-H motif" evidence="5">
    <location>
        <begin position="47"/>
        <end position="66"/>
    </location>
</feature>
<evidence type="ECO:0000256" key="1">
    <source>
        <dbReference type="ARBA" id="ARBA00022491"/>
    </source>
</evidence>
<accession>A0A4Q7N6E8</accession>
<keyword evidence="9" id="KW-1185">Reference proteome</keyword>
<protein>
    <submittedName>
        <fullName evidence="8">TetR family transcriptional regulator</fullName>
    </submittedName>
</protein>
<name>A0A4Q7N6E8_9BURK</name>
<dbReference type="PANTHER" id="PTHR30055">
    <property type="entry name" value="HTH-TYPE TRANSCRIPTIONAL REGULATOR RUTR"/>
    <property type="match status" value="1"/>
</dbReference>